<comment type="similarity">
    <text evidence="1 4">Belongs to the bacterial ribosomal protein bL17 family.</text>
</comment>
<evidence type="ECO:0000256" key="1">
    <source>
        <dbReference type="ARBA" id="ARBA00008777"/>
    </source>
</evidence>
<organism evidence="5">
    <name type="scientific">Meiothermus ruber</name>
    <dbReference type="NCBI Taxonomy" id="277"/>
    <lineage>
        <taxon>Bacteria</taxon>
        <taxon>Thermotogati</taxon>
        <taxon>Deinococcota</taxon>
        <taxon>Deinococci</taxon>
        <taxon>Thermales</taxon>
        <taxon>Thermaceae</taxon>
        <taxon>Meiothermus</taxon>
    </lineage>
</organism>
<protein>
    <recommendedName>
        <fullName evidence="4">Large ribosomal subunit protein bL17</fullName>
    </recommendedName>
</protein>
<evidence type="ECO:0000313" key="5">
    <source>
        <dbReference type="EMBL" id="HFG21140.1"/>
    </source>
</evidence>
<proteinExistence type="inferred from homology"/>
<accession>A0A7C3HJ87</accession>
<keyword evidence="3 4" id="KW-0687">Ribonucleoprotein</keyword>
<gene>
    <name evidence="4" type="primary">rplQ</name>
    <name evidence="5" type="ORF">ENS82_10595</name>
</gene>
<dbReference type="GO" id="GO:0006412">
    <property type="term" value="P:translation"/>
    <property type="evidence" value="ECO:0007669"/>
    <property type="project" value="UniProtKB-UniRule"/>
</dbReference>
<dbReference type="AlphaFoldDB" id="A0A7C3HJ87"/>
<dbReference type="PANTHER" id="PTHR14413">
    <property type="entry name" value="RIBOSOMAL PROTEIN L17"/>
    <property type="match status" value="1"/>
</dbReference>
<dbReference type="SUPFAM" id="SSF64263">
    <property type="entry name" value="Prokaryotic ribosomal protein L17"/>
    <property type="match status" value="1"/>
</dbReference>
<dbReference type="Pfam" id="PF01196">
    <property type="entry name" value="Ribosomal_L17"/>
    <property type="match status" value="1"/>
</dbReference>
<dbReference type="HAMAP" id="MF_01368">
    <property type="entry name" value="Ribosomal_bL17"/>
    <property type="match status" value="1"/>
</dbReference>
<dbReference type="InterPro" id="IPR036373">
    <property type="entry name" value="Ribosomal_bL17_sf"/>
</dbReference>
<dbReference type="GO" id="GO:0003735">
    <property type="term" value="F:structural constituent of ribosome"/>
    <property type="evidence" value="ECO:0007669"/>
    <property type="project" value="InterPro"/>
</dbReference>
<dbReference type="PROSITE" id="PS01167">
    <property type="entry name" value="RIBOSOMAL_L17"/>
    <property type="match status" value="1"/>
</dbReference>
<sequence length="161" mass="18284">MRHLKAGRKLNRNSSHRVALFRNLAKSLLLSENGRIITTIPKAKELAGYVDHLITTAKKAPTLTVPEGVRFTKRKDKNGQVLPLKEGERMATPEELAAYAQRNHLRRMVLRDLHDPKLVKKLFEEVAPRYADRSGGYTRVLKLAERRRGDGTQLAVVELVK</sequence>
<dbReference type="InterPro" id="IPR047859">
    <property type="entry name" value="Ribosomal_bL17_CS"/>
</dbReference>
<dbReference type="Gene3D" id="3.90.1030.10">
    <property type="entry name" value="Ribosomal protein L17"/>
    <property type="match status" value="1"/>
</dbReference>
<dbReference type="PANTHER" id="PTHR14413:SF16">
    <property type="entry name" value="LARGE RIBOSOMAL SUBUNIT PROTEIN BL17M"/>
    <property type="match status" value="1"/>
</dbReference>
<dbReference type="GO" id="GO:0022625">
    <property type="term" value="C:cytosolic large ribosomal subunit"/>
    <property type="evidence" value="ECO:0007669"/>
    <property type="project" value="TreeGrafter"/>
</dbReference>
<comment type="caution">
    <text evidence="5">The sequence shown here is derived from an EMBL/GenBank/DDBJ whole genome shotgun (WGS) entry which is preliminary data.</text>
</comment>
<comment type="subunit">
    <text evidence="4">Part of the 50S ribosomal subunit. Contacts protein L32.</text>
</comment>
<name>A0A7C3HJ87_MEIRU</name>
<dbReference type="RefSeq" id="WP_297563191.1">
    <property type="nucleotide sequence ID" value="NZ_JBKBUW010000015.1"/>
</dbReference>
<dbReference type="InterPro" id="IPR000456">
    <property type="entry name" value="Ribosomal_bL17"/>
</dbReference>
<keyword evidence="2 4" id="KW-0689">Ribosomal protein</keyword>
<reference evidence="5" key="1">
    <citation type="journal article" date="2020" name="mSystems">
        <title>Genome- and Community-Level Interaction Insights into Carbon Utilization and Element Cycling Functions of Hydrothermarchaeota in Hydrothermal Sediment.</title>
        <authorList>
            <person name="Zhou Z."/>
            <person name="Liu Y."/>
            <person name="Xu W."/>
            <person name="Pan J."/>
            <person name="Luo Z.H."/>
            <person name="Li M."/>
        </authorList>
    </citation>
    <scope>NUCLEOTIDE SEQUENCE [LARGE SCALE GENOMIC DNA]</scope>
    <source>
        <strain evidence="5">SpSt-524</strain>
    </source>
</reference>
<evidence type="ECO:0000256" key="3">
    <source>
        <dbReference type="ARBA" id="ARBA00023274"/>
    </source>
</evidence>
<evidence type="ECO:0000256" key="2">
    <source>
        <dbReference type="ARBA" id="ARBA00022980"/>
    </source>
</evidence>
<dbReference type="EMBL" id="DSWI01000025">
    <property type="protein sequence ID" value="HFG21140.1"/>
    <property type="molecule type" value="Genomic_DNA"/>
</dbReference>
<evidence type="ECO:0000256" key="4">
    <source>
        <dbReference type="HAMAP-Rule" id="MF_01368"/>
    </source>
</evidence>